<evidence type="ECO:0000256" key="2">
    <source>
        <dbReference type="SAM" id="Coils"/>
    </source>
</evidence>
<dbReference type="InterPro" id="IPR011047">
    <property type="entry name" value="Quinoprotein_ADH-like_sf"/>
</dbReference>
<dbReference type="OrthoDB" id="9778366at2"/>
<sequence length="1010" mass="114805">MINSLSASINQLKRGSWFLFLVLWQVFFFSAVSVAQNKQYRFNYLTTRNGLSQNHVNCIFQDKDGFIWIGTYNGLNRYDGYGIKTYHSGTSDSSLSQDAVNVIFQDTKGLLWIGTDLGLNKLNPVTNEVERFYNLKSDSSRHIENNIRTIYEDDSGLLWVGFYGGGLKVFDPDQGKFLNSNDFFEEELLPGHAKVNVFCAGNTGAYWIGTENMGLIEYNPDTGEKVVHHIQTSKRDGLGAIITEIRRDNSGQLWIGTWNEGIKIFNPESGIFQDFKASNNTGFPGGPVTSIHIKDGMGWIGTMGNGVFKYDITTGELLNINQSSTNIHGLNNDIVWEVFQDRSGVIWLGTYGGGVNLFYPGSGVFESYRAIPGSSGNLNNSSISAFCELSDQRLLIGTLGGGINVFDPKRETFTYLLEGESSLAKTIRCIIEDRDNRIWVSTDVGIFRFNKDLKKKTFIPFDPAYNGIGDKSVYSIFQDNRDDLWFGEWGTGLRKLDYLESLKKQPDEMVFRDYPEAGFVGNTVWAFTEDNKDNLWVGAGNGLYRYLREADKFVRQPFPSMSDYVSISCFYEDKINNRLLMGTQGRGVASLDFVNGGVSFLDETGGLLKNEVLSIHPDEDRNLWICTSNGLSRYDSRSMQFRHLNVEMGMQENELLNHSWLLSGNRILVAGNNGFYLFHPRELVDSPFEPNVVITDFSVNNKGGRVKLKPDHSGECEWTVQLKANENTFSVDFAALDYRMSDKIEYRYKLDGFDADWTVVHAGSRRASYTNMEGGAYVFRVKASNSDGLWTGKEKRILLTLQAPFYKRPFFQGLMIACLLSLLYLFFRIKENKIKSDLKRKNILINYDSLAEEKRNIKEKHDHLQKELKEKEKEYAAIKVFIREKEERLIALRNHIAEVLQNAKPEVSKKISGFLGKIEQEVKAEASPNEYLDNLNTIQDGYVDRLATAFSRLTQKDLMICSYIRMGKSNKEIADQLGISTQSVEMSRYRIRKKIEISSSVTLNDFLVRF</sequence>
<dbReference type="Pfam" id="PF00196">
    <property type="entry name" value="GerE"/>
    <property type="match status" value="1"/>
</dbReference>
<dbReference type="SUPFAM" id="SSF63829">
    <property type="entry name" value="Calcium-dependent phosphotriesterase"/>
    <property type="match status" value="1"/>
</dbReference>
<evidence type="ECO:0000256" key="3">
    <source>
        <dbReference type="SAM" id="Phobius"/>
    </source>
</evidence>
<dbReference type="PANTHER" id="PTHR43547:SF2">
    <property type="entry name" value="HYBRID SIGNAL TRANSDUCTION HISTIDINE KINASE C"/>
    <property type="match status" value="1"/>
</dbReference>
<dbReference type="InterPro" id="IPR011123">
    <property type="entry name" value="Y_Y_Y"/>
</dbReference>
<dbReference type="Pfam" id="PF07495">
    <property type="entry name" value="Y_Y_Y"/>
    <property type="match status" value="1"/>
</dbReference>
<dbReference type="RefSeq" id="WP_109265463.1">
    <property type="nucleotide sequence ID" value="NZ_QEWP01000015.1"/>
</dbReference>
<keyword evidence="6" id="KW-1185">Reference proteome</keyword>
<comment type="caution">
    <text evidence="5">The sequence shown here is derived from an EMBL/GenBank/DDBJ whole genome shotgun (WGS) entry which is preliminary data.</text>
</comment>
<dbReference type="SUPFAM" id="SSF46894">
    <property type="entry name" value="C-terminal effector domain of the bipartite response regulators"/>
    <property type="match status" value="1"/>
</dbReference>
<dbReference type="InterPro" id="IPR013783">
    <property type="entry name" value="Ig-like_fold"/>
</dbReference>
<feature type="coiled-coil region" evidence="2">
    <location>
        <begin position="840"/>
        <end position="902"/>
    </location>
</feature>
<protein>
    <recommendedName>
        <fullName evidence="4">HTH luxR-type domain-containing protein</fullName>
    </recommendedName>
</protein>
<organism evidence="5 6">
    <name type="scientific">Marinilabilia rubra</name>
    <dbReference type="NCBI Taxonomy" id="2162893"/>
    <lineage>
        <taxon>Bacteria</taxon>
        <taxon>Pseudomonadati</taxon>
        <taxon>Bacteroidota</taxon>
        <taxon>Bacteroidia</taxon>
        <taxon>Marinilabiliales</taxon>
        <taxon>Marinilabiliaceae</taxon>
        <taxon>Marinilabilia</taxon>
    </lineage>
</organism>
<proteinExistence type="predicted"/>
<dbReference type="PROSITE" id="PS00622">
    <property type="entry name" value="HTH_LUXR_1"/>
    <property type="match status" value="1"/>
</dbReference>
<keyword evidence="3" id="KW-0812">Transmembrane</keyword>
<evidence type="ECO:0000256" key="1">
    <source>
        <dbReference type="ARBA" id="ARBA00022553"/>
    </source>
</evidence>
<keyword evidence="1" id="KW-0597">Phosphoprotein</keyword>
<dbReference type="PROSITE" id="PS50043">
    <property type="entry name" value="HTH_LUXR_2"/>
    <property type="match status" value="1"/>
</dbReference>
<keyword evidence="3" id="KW-0472">Membrane</keyword>
<evidence type="ECO:0000259" key="4">
    <source>
        <dbReference type="PROSITE" id="PS50043"/>
    </source>
</evidence>
<reference evidence="5 6" key="1">
    <citation type="submission" date="2018-05" db="EMBL/GenBank/DDBJ databases">
        <title>Marinilabilia rubrum sp. nov., isolated from saltern sediment.</title>
        <authorList>
            <person name="Zhang R."/>
        </authorList>
    </citation>
    <scope>NUCLEOTIDE SEQUENCE [LARGE SCALE GENOMIC DNA]</scope>
    <source>
        <strain evidence="5 6">WTE16</strain>
    </source>
</reference>
<dbReference type="SUPFAM" id="SSF50998">
    <property type="entry name" value="Quinoprotein alcohol dehydrogenase-like"/>
    <property type="match status" value="1"/>
</dbReference>
<keyword evidence="3" id="KW-1133">Transmembrane helix</keyword>
<dbReference type="Proteomes" id="UP000244956">
    <property type="component" value="Unassembled WGS sequence"/>
</dbReference>
<dbReference type="Pfam" id="PF07494">
    <property type="entry name" value="Reg_prop"/>
    <property type="match status" value="5"/>
</dbReference>
<dbReference type="GO" id="GO:0000155">
    <property type="term" value="F:phosphorelay sensor kinase activity"/>
    <property type="evidence" value="ECO:0007669"/>
    <property type="project" value="TreeGrafter"/>
</dbReference>
<dbReference type="InterPro" id="IPR011110">
    <property type="entry name" value="Reg_prop"/>
</dbReference>
<dbReference type="InterPro" id="IPR036388">
    <property type="entry name" value="WH-like_DNA-bd_sf"/>
</dbReference>
<evidence type="ECO:0000313" key="6">
    <source>
        <dbReference type="Proteomes" id="UP000244956"/>
    </source>
</evidence>
<keyword evidence="2" id="KW-0175">Coiled coil</keyword>
<dbReference type="EMBL" id="QEWP01000015">
    <property type="protein sequence ID" value="PWD98402.1"/>
    <property type="molecule type" value="Genomic_DNA"/>
</dbReference>
<dbReference type="InterPro" id="IPR000792">
    <property type="entry name" value="Tscrpt_reg_LuxR_C"/>
</dbReference>
<dbReference type="Gene3D" id="1.10.10.10">
    <property type="entry name" value="Winged helix-like DNA-binding domain superfamily/Winged helix DNA-binding domain"/>
    <property type="match status" value="1"/>
</dbReference>
<dbReference type="PANTHER" id="PTHR43547">
    <property type="entry name" value="TWO-COMPONENT HISTIDINE KINASE"/>
    <property type="match status" value="1"/>
</dbReference>
<feature type="domain" description="HTH luxR-type" evidence="4">
    <location>
        <begin position="946"/>
        <end position="1010"/>
    </location>
</feature>
<feature type="transmembrane region" description="Helical" evidence="3">
    <location>
        <begin position="810"/>
        <end position="827"/>
    </location>
</feature>
<dbReference type="SMART" id="SM00421">
    <property type="entry name" value="HTH_LUXR"/>
    <property type="match status" value="1"/>
</dbReference>
<dbReference type="Gene3D" id="2.60.40.10">
    <property type="entry name" value="Immunoglobulins"/>
    <property type="match status" value="1"/>
</dbReference>
<gene>
    <name evidence="5" type="ORF">DDZ16_15860</name>
</gene>
<dbReference type="GO" id="GO:0003677">
    <property type="term" value="F:DNA binding"/>
    <property type="evidence" value="ECO:0007669"/>
    <property type="project" value="InterPro"/>
</dbReference>
<evidence type="ECO:0000313" key="5">
    <source>
        <dbReference type="EMBL" id="PWD98402.1"/>
    </source>
</evidence>
<dbReference type="InterPro" id="IPR015943">
    <property type="entry name" value="WD40/YVTN_repeat-like_dom_sf"/>
</dbReference>
<dbReference type="AlphaFoldDB" id="A0A2U2B5T8"/>
<dbReference type="Gene3D" id="2.130.10.10">
    <property type="entry name" value="YVTN repeat-like/Quinoprotein amine dehydrogenase"/>
    <property type="match status" value="4"/>
</dbReference>
<dbReference type="GO" id="GO:0006355">
    <property type="term" value="P:regulation of DNA-templated transcription"/>
    <property type="evidence" value="ECO:0007669"/>
    <property type="project" value="InterPro"/>
</dbReference>
<name>A0A2U2B5T8_9BACT</name>
<accession>A0A2U2B5T8</accession>
<dbReference type="InterPro" id="IPR016032">
    <property type="entry name" value="Sig_transdc_resp-reg_C-effctor"/>
</dbReference>